<evidence type="ECO:0000259" key="1">
    <source>
        <dbReference type="PROSITE" id="PS51186"/>
    </source>
</evidence>
<evidence type="ECO:0000313" key="2">
    <source>
        <dbReference type="EMBL" id="SEI90708.1"/>
    </source>
</evidence>
<keyword evidence="3" id="KW-1185">Reference proteome</keyword>
<dbReference type="Gene3D" id="3.40.630.30">
    <property type="match status" value="1"/>
</dbReference>
<accession>A0A1H6UE85</accession>
<dbReference type="CDD" id="cd04301">
    <property type="entry name" value="NAT_SF"/>
    <property type="match status" value="1"/>
</dbReference>
<feature type="domain" description="N-acetyltransferase" evidence="1">
    <location>
        <begin position="9"/>
        <end position="142"/>
    </location>
</feature>
<dbReference type="PROSITE" id="PS51186">
    <property type="entry name" value="GNAT"/>
    <property type="match status" value="1"/>
</dbReference>
<dbReference type="EMBL" id="FNZA01000002">
    <property type="protein sequence ID" value="SEI90708.1"/>
    <property type="molecule type" value="Genomic_DNA"/>
</dbReference>
<dbReference type="STRING" id="856736.SAMN04488058_102188"/>
<name>A0A1H6UE85_9DEIO</name>
<sequence length="163" mass="17746">MTETLERHIKIRQAKSPLDLDAIRDLIMGAELASERRHITATLAGSTYWIADLNGVPSGCIGLEHGGEGVSLIRSAVVVPEARSRGLGRALVQGAVTHASLRGDHTLYLLSTGMGDYWRRFGFEPVGTEELAAALPEAPQVRGGLTRGWLHEEEAWKRTLRPA</sequence>
<organism evidence="2 3">
    <name type="scientific">Deinococcus reticulitermitis</name>
    <dbReference type="NCBI Taxonomy" id="856736"/>
    <lineage>
        <taxon>Bacteria</taxon>
        <taxon>Thermotogati</taxon>
        <taxon>Deinococcota</taxon>
        <taxon>Deinococci</taxon>
        <taxon>Deinococcales</taxon>
        <taxon>Deinococcaceae</taxon>
        <taxon>Deinococcus</taxon>
    </lineage>
</organism>
<dbReference type="Pfam" id="PF00583">
    <property type="entry name" value="Acetyltransf_1"/>
    <property type="match status" value="1"/>
</dbReference>
<protein>
    <submittedName>
        <fullName evidence="2">N-acetylglutamate synthase, GNAT family</fullName>
    </submittedName>
</protein>
<dbReference type="InterPro" id="IPR000182">
    <property type="entry name" value="GNAT_dom"/>
</dbReference>
<dbReference type="RefSeq" id="WP_092263440.1">
    <property type="nucleotide sequence ID" value="NZ_FNZA01000002.1"/>
</dbReference>
<dbReference type="OrthoDB" id="9803233at2"/>
<dbReference type="AlphaFoldDB" id="A0A1H6UE85"/>
<dbReference type="Proteomes" id="UP000199223">
    <property type="component" value="Unassembled WGS sequence"/>
</dbReference>
<reference evidence="3" key="1">
    <citation type="submission" date="2016-10" db="EMBL/GenBank/DDBJ databases">
        <authorList>
            <person name="Varghese N."/>
            <person name="Submissions S."/>
        </authorList>
    </citation>
    <scope>NUCLEOTIDE SEQUENCE [LARGE SCALE GENOMIC DNA]</scope>
    <source>
        <strain evidence="3">CGMCC 1.10218</strain>
    </source>
</reference>
<evidence type="ECO:0000313" key="3">
    <source>
        <dbReference type="Proteomes" id="UP000199223"/>
    </source>
</evidence>
<dbReference type="InterPro" id="IPR016181">
    <property type="entry name" value="Acyl_CoA_acyltransferase"/>
</dbReference>
<dbReference type="SUPFAM" id="SSF55729">
    <property type="entry name" value="Acyl-CoA N-acyltransferases (Nat)"/>
    <property type="match status" value="1"/>
</dbReference>
<dbReference type="GO" id="GO:0016747">
    <property type="term" value="F:acyltransferase activity, transferring groups other than amino-acyl groups"/>
    <property type="evidence" value="ECO:0007669"/>
    <property type="project" value="InterPro"/>
</dbReference>
<gene>
    <name evidence="2" type="ORF">SAMN04488058_102188</name>
</gene>
<proteinExistence type="predicted"/>